<name>A0A510UEW9_ALIFS</name>
<dbReference type="RefSeq" id="WP_065596830.1">
    <property type="nucleotide sequence ID" value="NZ_BJTZ01000001.1"/>
</dbReference>
<evidence type="ECO:0008006" key="3">
    <source>
        <dbReference type="Google" id="ProtNLM"/>
    </source>
</evidence>
<comment type="caution">
    <text evidence="1">The sequence shown here is derived from an EMBL/GenBank/DDBJ whole genome shotgun (WGS) entry which is preliminary data.</text>
</comment>
<protein>
    <recommendedName>
        <fullName evidence="3">Phage protein</fullName>
    </recommendedName>
</protein>
<dbReference type="Proteomes" id="UP000321787">
    <property type="component" value="Unassembled WGS sequence"/>
</dbReference>
<proteinExistence type="predicted"/>
<dbReference type="InterPro" id="IPR024406">
    <property type="entry name" value="TAC-10"/>
</dbReference>
<dbReference type="EMBL" id="BJTZ01000001">
    <property type="protein sequence ID" value="GEK12010.1"/>
    <property type="molecule type" value="Genomic_DNA"/>
</dbReference>
<evidence type="ECO:0000313" key="2">
    <source>
        <dbReference type="Proteomes" id="UP000321787"/>
    </source>
</evidence>
<organism evidence="1 2">
    <name type="scientific">Aliivibrio fischeri</name>
    <name type="common">Vibrio fischeri</name>
    <dbReference type="NCBI Taxonomy" id="668"/>
    <lineage>
        <taxon>Bacteria</taxon>
        <taxon>Pseudomonadati</taxon>
        <taxon>Pseudomonadota</taxon>
        <taxon>Gammaproteobacteria</taxon>
        <taxon>Vibrionales</taxon>
        <taxon>Vibrionaceae</taxon>
        <taxon>Aliivibrio</taxon>
    </lineage>
</organism>
<accession>A0A510UEW9</accession>
<evidence type="ECO:0000313" key="1">
    <source>
        <dbReference type="EMBL" id="GEK12010.1"/>
    </source>
</evidence>
<reference evidence="1 2" key="1">
    <citation type="submission" date="2019-07" db="EMBL/GenBank/DDBJ databases">
        <title>Whole genome shotgun sequence of Aliivibrio fischeri NBRC 101058.</title>
        <authorList>
            <person name="Hosoyama A."/>
            <person name="Uohara A."/>
            <person name="Ohji S."/>
            <person name="Ichikawa N."/>
        </authorList>
    </citation>
    <scope>NUCLEOTIDE SEQUENCE [LARGE SCALE GENOMIC DNA]</scope>
    <source>
        <strain evidence="1 2">NBRC 101058</strain>
    </source>
</reference>
<dbReference type="Pfam" id="PF10963">
    <property type="entry name" value="Phage_TAC_10"/>
    <property type="match status" value="1"/>
</dbReference>
<dbReference type="AlphaFoldDB" id="A0A510UEW9"/>
<sequence length="90" mass="10022">MKKSTKAVILTIGEQDFEFTPTVNDHNNYTNEMMADNKVAPAYTFLTRTVKSEQKEALKELLDTVPGLVMELFVEVSKAAKGGIKVTLKN</sequence>
<gene>
    <name evidence="1" type="ORF">AFI02nite_00460</name>
</gene>